<dbReference type="GO" id="GO:0004867">
    <property type="term" value="F:serine-type endopeptidase inhibitor activity"/>
    <property type="evidence" value="ECO:0007669"/>
    <property type="project" value="InterPro"/>
</dbReference>
<feature type="compositionally biased region" description="Basic and acidic residues" evidence="2">
    <location>
        <begin position="80"/>
        <end position="89"/>
    </location>
</feature>
<dbReference type="AlphaFoldDB" id="A0A3P6SQ00"/>
<dbReference type="OrthoDB" id="9518664at2759"/>
<protein>
    <recommendedName>
        <fullName evidence="3">Serpin domain-containing protein</fullName>
    </recommendedName>
</protein>
<dbReference type="InterPro" id="IPR042178">
    <property type="entry name" value="Serpin_sf_1"/>
</dbReference>
<comment type="similarity">
    <text evidence="1">Belongs to the serpin family.</text>
</comment>
<sequence>MKSYSAAIEFLDLTDNATDSAEVINKFISNATAGKLENIVRADTIEGALSVLVNAVYFKAEWRDKFHPDKSSNSKFYSNPEKEREVSLQ</sequence>
<dbReference type="Pfam" id="PF00079">
    <property type="entry name" value="Serpin"/>
    <property type="match status" value="1"/>
</dbReference>
<reference evidence="4 5" key="1">
    <citation type="submission" date="2018-11" db="EMBL/GenBank/DDBJ databases">
        <authorList>
            <consortium name="Pathogen Informatics"/>
        </authorList>
    </citation>
    <scope>NUCLEOTIDE SEQUENCE [LARGE SCALE GENOMIC DNA]</scope>
</reference>
<dbReference type="InterPro" id="IPR036186">
    <property type="entry name" value="Serpin_sf"/>
</dbReference>
<feature type="region of interest" description="Disordered" evidence="2">
    <location>
        <begin position="66"/>
        <end position="89"/>
    </location>
</feature>
<name>A0A3P6SQ00_CYLGO</name>
<evidence type="ECO:0000259" key="3">
    <source>
        <dbReference type="Pfam" id="PF00079"/>
    </source>
</evidence>
<evidence type="ECO:0000256" key="2">
    <source>
        <dbReference type="SAM" id="MobiDB-lite"/>
    </source>
</evidence>
<dbReference type="Proteomes" id="UP000271889">
    <property type="component" value="Unassembled WGS sequence"/>
</dbReference>
<organism evidence="4 5">
    <name type="scientific">Cylicostephanus goldi</name>
    <name type="common">Nematode worm</name>
    <dbReference type="NCBI Taxonomy" id="71465"/>
    <lineage>
        <taxon>Eukaryota</taxon>
        <taxon>Metazoa</taxon>
        <taxon>Ecdysozoa</taxon>
        <taxon>Nematoda</taxon>
        <taxon>Chromadorea</taxon>
        <taxon>Rhabditida</taxon>
        <taxon>Rhabditina</taxon>
        <taxon>Rhabditomorpha</taxon>
        <taxon>Strongyloidea</taxon>
        <taxon>Strongylidae</taxon>
        <taxon>Cylicostephanus</taxon>
    </lineage>
</organism>
<dbReference type="PANTHER" id="PTHR11461">
    <property type="entry name" value="SERINE PROTEASE INHIBITOR, SERPIN"/>
    <property type="match status" value="1"/>
</dbReference>
<proteinExistence type="inferred from homology"/>
<evidence type="ECO:0000313" key="5">
    <source>
        <dbReference type="Proteomes" id="UP000271889"/>
    </source>
</evidence>
<dbReference type="SUPFAM" id="SSF56574">
    <property type="entry name" value="Serpins"/>
    <property type="match status" value="1"/>
</dbReference>
<dbReference type="EMBL" id="UYRV01022667">
    <property type="protein sequence ID" value="VDK72013.1"/>
    <property type="molecule type" value="Genomic_DNA"/>
</dbReference>
<keyword evidence="5" id="KW-1185">Reference proteome</keyword>
<dbReference type="InterPro" id="IPR000215">
    <property type="entry name" value="Serpin_fam"/>
</dbReference>
<dbReference type="Gene3D" id="3.30.497.10">
    <property type="entry name" value="Antithrombin, subunit I, domain 2"/>
    <property type="match status" value="1"/>
</dbReference>
<dbReference type="InterPro" id="IPR042185">
    <property type="entry name" value="Serpin_sf_2"/>
</dbReference>
<dbReference type="PANTHER" id="PTHR11461:SF211">
    <property type="entry name" value="GH10112P-RELATED"/>
    <property type="match status" value="1"/>
</dbReference>
<feature type="domain" description="Serpin" evidence="3">
    <location>
        <begin position="2"/>
        <end position="87"/>
    </location>
</feature>
<gene>
    <name evidence="4" type="ORF">CGOC_LOCUS6793</name>
</gene>
<accession>A0A3P6SQ00</accession>
<dbReference type="Gene3D" id="2.30.39.10">
    <property type="entry name" value="Alpha-1-antitrypsin, domain 1"/>
    <property type="match status" value="1"/>
</dbReference>
<evidence type="ECO:0000313" key="4">
    <source>
        <dbReference type="EMBL" id="VDK72013.1"/>
    </source>
</evidence>
<evidence type="ECO:0000256" key="1">
    <source>
        <dbReference type="ARBA" id="ARBA00009500"/>
    </source>
</evidence>
<dbReference type="GO" id="GO:0005615">
    <property type="term" value="C:extracellular space"/>
    <property type="evidence" value="ECO:0007669"/>
    <property type="project" value="InterPro"/>
</dbReference>
<dbReference type="InterPro" id="IPR023796">
    <property type="entry name" value="Serpin_dom"/>
</dbReference>